<feature type="transmembrane region" description="Helical" evidence="1">
    <location>
        <begin position="71"/>
        <end position="90"/>
    </location>
</feature>
<feature type="transmembrane region" description="Helical" evidence="1">
    <location>
        <begin position="220"/>
        <end position="239"/>
    </location>
</feature>
<feature type="transmembrane region" description="Helical" evidence="1">
    <location>
        <begin position="377"/>
        <end position="397"/>
    </location>
</feature>
<evidence type="ECO:0000259" key="2">
    <source>
        <dbReference type="Pfam" id="PF10131"/>
    </source>
</evidence>
<keyword evidence="1" id="KW-0472">Membrane</keyword>
<organism evidence="3 4">
    <name type="scientific">Candidatus Woesebacteria bacterium GW2011_GWB1_40_12</name>
    <dbReference type="NCBI Taxonomy" id="1618576"/>
    <lineage>
        <taxon>Bacteria</taxon>
        <taxon>Candidatus Woeseibacteriota</taxon>
    </lineage>
</organism>
<feature type="transmembrane region" description="Helical" evidence="1">
    <location>
        <begin position="9"/>
        <end position="26"/>
    </location>
</feature>
<feature type="transmembrane region" description="Helical" evidence="1">
    <location>
        <begin position="97"/>
        <end position="114"/>
    </location>
</feature>
<feature type="transmembrane region" description="Helical" evidence="1">
    <location>
        <begin position="175"/>
        <end position="208"/>
    </location>
</feature>
<comment type="caution">
    <text evidence="3">The sequence shown here is derived from an EMBL/GenBank/DDBJ whole genome shotgun (WGS) entry which is preliminary data.</text>
</comment>
<feature type="transmembrane region" description="Helical" evidence="1">
    <location>
        <begin position="145"/>
        <end position="163"/>
    </location>
</feature>
<gene>
    <name evidence="3" type="ORF">UT76_C0007G0003</name>
</gene>
<reference evidence="3 4" key="1">
    <citation type="journal article" date="2015" name="Nature">
        <title>rRNA introns, odd ribosomes, and small enigmatic genomes across a large radiation of phyla.</title>
        <authorList>
            <person name="Brown C.T."/>
            <person name="Hug L.A."/>
            <person name="Thomas B.C."/>
            <person name="Sharon I."/>
            <person name="Castelle C.J."/>
            <person name="Singh A."/>
            <person name="Wilkins M.J."/>
            <person name="Williams K.H."/>
            <person name="Banfield J.F."/>
        </authorList>
    </citation>
    <scope>NUCLEOTIDE SEQUENCE [LARGE SCALE GENOMIC DNA]</scope>
</reference>
<evidence type="ECO:0000313" key="3">
    <source>
        <dbReference type="EMBL" id="KKR43946.1"/>
    </source>
</evidence>
<proteinExistence type="predicted"/>
<feature type="transmembrane region" description="Helical" evidence="1">
    <location>
        <begin position="350"/>
        <end position="370"/>
    </location>
</feature>
<feature type="domain" description="Membrane protein 6-pyruvoyl-tetrahydropterin synthase-related" evidence="2">
    <location>
        <begin position="71"/>
        <end position="239"/>
    </location>
</feature>
<evidence type="ECO:0000256" key="1">
    <source>
        <dbReference type="SAM" id="Phobius"/>
    </source>
</evidence>
<dbReference type="Pfam" id="PF10131">
    <property type="entry name" value="PTPS_related"/>
    <property type="match status" value="1"/>
</dbReference>
<feature type="transmembrane region" description="Helical" evidence="1">
    <location>
        <begin position="289"/>
        <end position="306"/>
    </location>
</feature>
<feature type="transmembrane region" description="Helical" evidence="1">
    <location>
        <begin position="523"/>
        <end position="545"/>
    </location>
</feature>
<accession>A0A0G0R2I1</accession>
<feature type="transmembrane region" description="Helical" evidence="1">
    <location>
        <begin position="313"/>
        <end position="330"/>
    </location>
</feature>
<dbReference type="Proteomes" id="UP000034215">
    <property type="component" value="Unassembled WGS sequence"/>
</dbReference>
<sequence length="553" mass="63145">MLKKLNKYWPYIIIFGLSFMVAWPLLRTGYFSHQDDLQIIRIFEMRKCFTDLQIPCRWVSDMGWGNGFPLFNFYGVSTYYFAAVLSYVFGFIGASKALFYISLVAGSFGIYLLGKNLWGKWAGLAAAVLYMFAPYKALDVYVRGALAESFALSIVPFVFYFGYKLITSDENRKYGALFALSVFVLMVTHNIMVIIFLPVLIVWLIYWLYLGKWKKIKDVVVPLVLGIGLSAFFILPAFLEKNLVQTESLLRFELDFRANYLKAGQLFVDRIWGYGTSIPGPEGGMNFQIGWPHWWLAIATIPAILFTKAKKHIKVLVALLLAAFTLSIFMTHNKSTFIWVNLPILKYFQFPWRFLSLSIFTAAMLGGFVVSAIKNKWQIYMSFLIIILSIAFNWNYFKPKTFYSIDDGQKLSGEMWEAQRKGALLDYLPKTALEPREAAPDSPLIKSGNAEITGFSNRSDSWEFTAKALDKSEVEVPVYYFPNWKVFVNGEAYPFSYENVLGRIAVTLDAGEYSVKGKFENTFLRTFANTITIVSLGGLLAFTLYGKNKKKPE</sequence>
<protein>
    <recommendedName>
        <fullName evidence="2">Membrane protein 6-pyruvoyl-tetrahydropterin synthase-related domain-containing protein</fullName>
    </recommendedName>
</protein>
<name>A0A0G0R2I1_9BACT</name>
<keyword evidence="1" id="KW-1133">Transmembrane helix</keyword>
<keyword evidence="1" id="KW-0812">Transmembrane</keyword>
<dbReference type="EMBL" id="LBYA01000007">
    <property type="protein sequence ID" value="KKR43946.1"/>
    <property type="molecule type" value="Genomic_DNA"/>
</dbReference>
<evidence type="ECO:0000313" key="4">
    <source>
        <dbReference type="Proteomes" id="UP000034215"/>
    </source>
</evidence>
<dbReference type="InterPro" id="IPR018776">
    <property type="entry name" value="Membrane_prot_PTPS-rel_domain"/>
</dbReference>
<dbReference type="AlphaFoldDB" id="A0A0G0R2I1"/>